<dbReference type="Pfam" id="PF25766">
    <property type="entry name" value="TPR_RPAP1"/>
    <property type="match status" value="1"/>
</dbReference>
<feature type="domain" description="RPAP1/MINIYO-like TPR repeats" evidence="8">
    <location>
        <begin position="1246"/>
        <end position="1423"/>
    </location>
</feature>
<comment type="similarity">
    <text evidence="2">Belongs to the RPAP1 family.</text>
</comment>
<name>A0A9P0ZA51_CUSEU</name>
<gene>
    <name evidence="9" type="ORF">CEURO_LOCUS13048</name>
</gene>
<dbReference type="InterPro" id="IPR057989">
    <property type="entry name" value="TPR_RPAP1/MINIYO-like"/>
</dbReference>
<organism evidence="9 10">
    <name type="scientific">Cuscuta europaea</name>
    <name type="common">European dodder</name>
    <dbReference type="NCBI Taxonomy" id="41803"/>
    <lineage>
        <taxon>Eukaryota</taxon>
        <taxon>Viridiplantae</taxon>
        <taxon>Streptophyta</taxon>
        <taxon>Embryophyta</taxon>
        <taxon>Tracheophyta</taxon>
        <taxon>Spermatophyta</taxon>
        <taxon>Magnoliopsida</taxon>
        <taxon>eudicotyledons</taxon>
        <taxon>Gunneridae</taxon>
        <taxon>Pentapetalae</taxon>
        <taxon>asterids</taxon>
        <taxon>lamiids</taxon>
        <taxon>Solanales</taxon>
        <taxon>Convolvulaceae</taxon>
        <taxon>Cuscuteae</taxon>
        <taxon>Cuscuta</taxon>
        <taxon>Cuscuta subgen. Cuscuta</taxon>
    </lineage>
</organism>
<feature type="domain" description="RPAP1 N-terminal" evidence="7">
    <location>
        <begin position="206"/>
        <end position="249"/>
    </location>
</feature>
<dbReference type="SUPFAM" id="SSF48371">
    <property type="entry name" value="ARM repeat"/>
    <property type="match status" value="1"/>
</dbReference>
<protein>
    <recommendedName>
        <fullName evidence="11">Transcriptional elongation regulator MINIYO</fullName>
    </recommendedName>
</protein>
<evidence type="ECO:0000256" key="5">
    <source>
        <dbReference type="SAM" id="MobiDB-lite"/>
    </source>
</evidence>
<reference evidence="9" key="1">
    <citation type="submission" date="2022-07" db="EMBL/GenBank/DDBJ databases">
        <authorList>
            <person name="Macas J."/>
            <person name="Novak P."/>
            <person name="Neumann P."/>
        </authorList>
    </citation>
    <scope>NUCLEOTIDE SEQUENCE</scope>
</reference>
<evidence type="ECO:0000313" key="9">
    <source>
        <dbReference type="EMBL" id="CAH9095238.1"/>
    </source>
</evidence>
<dbReference type="InterPro" id="IPR055326">
    <property type="entry name" value="MINIYO"/>
</dbReference>
<evidence type="ECO:0000259" key="6">
    <source>
        <dbReference type="Pfam" id="PF08620"/>
    </source>
</evidence>
<keyword evidence="4" id="KW-0539">Nucleus</keyword>
<keyword evidence="10" id="KW-1185">Reference proteome</keyword>
<dbReference type="Pfam" id="PF08621">
    <property type="entry name" value="RPAP1_N"/>
    <property type="match status" value="1"/>
</dbReference>
<evidence type="ECO:0000256" key="3">
    <source>
        <dbReference type="ARBA" id="ARBA00023163"/>
    </source>
</evidence>
<sequence>MGKLSEVRNSNSKTFIAHTNGGNASSIIGGIIEKGFPEQLHSSGPTIYSCAPPRPTVRPFPVARHRSHGPHWNPNIEVSSENVCDGEGKDDVNRFDRVGDFAKPMLRKDNKGMNFSHWREVVDNRSGENHFHDVSSKVRQNFKVECGNAVNLKGACKSHDLVQEKTVSAIAINTQEGHVDLLPTGLDKFCEGQIDDGQELMSLEGQIDAQNRAKLAGMSADKILEAQAEVLENFSSSRIAALKRRGLNKFNKHNVSSLCSPSMGENDNFKKEKCMDDLTVSSPAFNSNLASNANPEEKDGDSDGNISNSLQKKTGLWESWSNRVESVRELKFSIDGTIVGRDTNMAAKNAATRSCVGDYSLDNVVERDFLRTQGDPGGAGYTIKEAVALTRSVIPGQRALALRLIASVIDRAINGICQNQLGCTLNYTSKDDSVDWEAIWAFALGPEPELALALRICFDDNHMSVVMYCAKVIQCTLTYDINERFFDIAERIPNSRTDIPTAPVFRRRPEIDGGFLHGGFWKYSTKPSNILPRVEDSFGEGPEGDHSIQDDIMVAGQDIAAGLVRMGILQRICYLLEMDPSAPLEECLMSILIAIARHSPTCANAILKCKSLVQIIVNRFVEIDPMEISLPKIKSVTLLKILARYSKKNCSEFVKNGIFLKMTLHLYRYSSSLDQWVKYGREACKLSSALLVEQLCFWKVCIHYGYCVSHFSDLFPALSIWLTFPSFEKLIEQNVVNEYAMIAKEAFLVLEALNKRLPNFYPHQVRANIVEEEVQDTENWSWRNVHPLIDPTLKWTIIHNFPHLSRLLESPNEEDKQYDVINSQLWLVSSIMHMLCGVLEAVIPPAGSTVHVNGCLPWLPDFVPKIGLEIIKNGFFSFSGEINGTSKDNRSFLACLCHLMLTGGPETSIASTCCLQGVIRVALAVDKLISLPNCKTPDSSSIYKKNSSPEDSILSDGILKSCQPDLGHLMKNLVESIENKWKLIESVETFGRGGPAPGIGVGWGASGCGFWSKTVLSAEVDGVLMVDLLDILRIASPGEEKLLDLNENSMRSVIQRINAAMVTCLVFGPKNQYVMDKMFGIMFQAPVMKSLEFVIRQLVGLNKRLKPFEREYKEEEYLLFSNVLVSHFRNRWLGSKKKITSAKNSRISLETILEEETDVSSLTTADPTSLVVEWAYQRLPLPLHWFLSSLSTIPFSKTSSSDAMGFLDVAKGGLFFLFGIEAASKLHGADSLESLLVNPRVPNGSLPHISVMWKLHALSVLLLTGTSILEDGNSRVTYENLQHIYGQFLDARRSNEVKSIDFKSEIHESYPTFIETLVEQFAAVSYGDLIFGRQVAFYLHRSVEASVRLATWKALCNTFALELLPPLDECISAADGYLEPVEDDERILEVYVKSWVSGALDRASIRSSASFTLTVHHLSTLFFKPFTRHSLPLRNKLIRSLLRDYSRNQQHEGMMISLVQYKKLGTRLRADTGGESLSPRKCQTENRLQKFREACEGNTSLLKVVEKLGLAISMKQCR</sequence>
<dbReference type="PANTHER" id="PTHR47605:SF2">
    <property type="entry name" value="TRANSCRIPTIONAL ELONGATION REGULATOR MINIYO"/>
    <property type="match status" value="1"/>
</dbReference>
<comment type="caution">
    <text evidence="9">The sequence shown here is derived from an EMBL/GenBank/DDBJ whole genome shotgun (WGS) entry which is preliminary data.</text>
</comment>
<dbReference type="EMBL" id="CAMAPE010000033">
    <property type="protein sequence ID" value="CAH9095238.1"/>
    <property type="molecule type" value="Genomic_DNA"/>
</dbReference>
<dbReference type="InterPro" id="IPR013930">
    <property type="entry name" value="RPAP1_N"/>
</dbReference>
<evidence type="ECO:0000313" key="10">
    <source>
        <dbReference type="Proteomes" id="UP001152484"/>
    </source>
</evidence>
<evidence type="ECO:0000256" key="2">
    <source>
        <dbReference type="ARBA" id="ARBA00009953"/>
    </source>
</evidence>
<comment type="subcellular location">
    <subcellularLocation>
        <location evidence="1">Nucleus</location>
    </subcellularLocation>
</comment>
<evidence type="ECO:0000259" key="8">
    <source>
        <dbReference type="Pfam" id="PF25766"/>
    </source>
</evidence>
<evidence type="ECO:0008006" key="11">
    <source>
        <dbReference type="Google" id="ProtNLM"/>
    </source>
</evidence>
<accession>A0A9P0ZA51</accession>
<keyword evidence="3" id="KW-0804">Transcription</keyword>
<dbReference type="OrthoDB" id="348201at2759"/>
<dbReference type="InterPro" id="IPR013929">
    <property type="entry name" value="RPAP1_C"/>
</dbReference>
<dbReference type="Pfam" id="PF08620">
    <property type="entry name" value="RPAP1_C"/>
    <property type="match status" value="1"/>
</dbReference>
<dbReference type="PANTHER" id="PTHR47605">
    <property type="entry name" value="TRANSCRIPTIONAL ELONGATION REGULATOR MINIYO"/>
    <property type="match status" value="1"/>
</dbReference>
<evidence type="ECO:0000256" key="1">
    <source>
        <dbReference type="ARBA" id="ARBA00004123"/>
    </source>
</evidence>
<feature type="region of interest" description="Disordered" evidence="5">
    <location>
        <begin position="285"/>
        <end position="308"/>
    </location>
</feature>
<proteinExistence type="inferred from homology"/>
<dbReference type="InterPro" id="IPR016024">
    <property type="entry name" value="ARM-type_fold"/>
</dbReference>
<feature type="domain" description="RPAP1 C-terminal" evidence="6">
    <location>
        <begin position="330"/>
        <end position="412"/>
    </location>
</feature>
<evidence type="ECO:0000259" key="7">
    <source>
        <dbReference type="Pfam" id="PF08621"/>
    </source>
</evidence>
<evidence type="ECO:0000256" key="4">
    <source>
        <dbReference type="ARBA" id="ARBA00023242"/>
    </source>
</evidence>
<feature type="compositionally biased region" description="Polar residues" evidence="5">
    <location>
        <begin position="285"/>
        <end position="294"/>
    </location>
</feature>
<dbReference type="Proteomes" id="UP001152484">
    <property type="component" value="Unassembled WGS sequence"/>
</dbReference>